<dbReference type="InterPro" id="IPR008930">
    <property type="entry name" value="Terpenoid_cyclase/PrenylTrfase"/>
</dbReference>
<feature type="transmembrane region" description="Helical" evidence="2">
    <location>
        <begin position="47"/>
        <end position="72"/>
    </location>
</feature>
<name>A0AAU7CLV6_9BACT</name>
<reference evidence="3" key="1">
    <citation type="submission" date="2024-05" db="EMBL/GenBank/DDBJ databases">
        <title>Planctomycetes of the genus Singulisphaera possess chitinolytic capabilities.</title>
        <authorList>
            <person name="Ivanova A."/>
        </authorList>
    </citation>
    <scope>NUCLEOTIDE SEQUENCE</scope>
    <source>
        <strain evidence="3">Ch08T</strain>
    </source>
</reference>
<feature type="region of interest" description="Disordered" evidence="1">
    <location>
        <begin position="133"/>
        <end position="167"/>
    </location>
</feature>
<evidence type="ECO:0000256" key="1">
    <source>
        <dbReference type="SAM" id="MobiDB-lite"/>
    </source>
</evidence>
<dbReference type="RefSeq" id="WP_406699352.1">
    <property type="nucleotide sequence ID" value="NZ_CP155447.1"/>
</dbReference>
<accession>A0AAU7CLV6</accession>
<dbReference type="Gene3D" id="1.50.10.20">
    <property type="match status" value="2"/>
</dbReference>
<evidence type="ECO:0000256" key="2">
    <source>
        <dbReference type="SAM" id="Phobius"/>
    </source>
</evidence>
<feature type="region of interest" description="Disordered" evidence="1">
    <location>
        <begin position="280"/>
        <end position="302"/>
    </location>
</feature>
<evidence type="ECO:0000313" key="3">
    <source>
        <dbReference type="EMBL" id="XBH06502.1"/>
    </source>
</evidence>
<dbReference type="CDD" id="cd00688">
    <property type="entry name" value="ISOPREN_C2_like"/>
    <property type="match status" value="1"/>
</dbReference>
<feature type="region of interest" description="Disordered" evidence="1">
    <location>
        <begin position="756"/>
        <end position="778"/>
    </location>
</feature>
<feature type="transmembrane region" description="Helical" evidence="2">
    <location>
        <begin position="17"/>
        <end position="35"/>
    </location>
</feature>
<dbReference type="AlphaFoldDB" id="A0AAU7CLV6"/>
<organism evidence="3">
    <name type="scientific">Singulisphaera sp. Ch08</name>
    <dbReference type="NCBI Taxonomy" id="3120278"/>
    <lineage>
        <taxon>Bacteria</taxon>
        <taxon>Pseudomonadati</taxon>
        <taxon>Planctomycetota</taxon>
        <taxon>Planctomycetia</taxon>
        <taxon>Isosphaerales</taxon>
        <taxon>Isosphaeraceae</taxon>
        <taxon>Singulisphaera</taxon>
    </lineage>
</organism>
<proteinExistence type="predicted"/>
<dbReference type="EMBL" id="CP155447">
    <property type="protein sequence ID" value="XBH06502.1"/>
    <property type="molecule type" value="Genomic_DNA"/>
</dbReference>
<protein>
    <recommendedName>
        <fullName evidence="4">Squalene cyclase C-terminal domain-containing protein</fullName>
    </recommendedName>
</protein>
<feature type="compositionally biased region" description="Basic and acidic residues" evidence="1">
    <location>
        <begin position="226"/>
        <end position="238"/>
    </location>
</feature>
<sequence>MTGLNLESFLHLLRADVGVWTTLGVIALLLALMTWTSWGSRRVLRKCLVLSVASHLVLGFYGSTLPQVLLVLHPKTKGESTRERIQQIRITPWTEGPSRPGKFVAVGRGKPIQDPWDRPRDVLALNETKVAAPRPEAALSEPVRPNVLPEPPPPTVPDVKPPVAAVAEPPPVADSVVMEPPQAQAAPSDPSEIAAPVLTEVTAPEANVSSPLDQIPARTRSGQDAQADRRASARVERSGELTLAAPASAPALAMPAVPSLDALALARPEGAETKNALIAAPGRESATSSRPGTAPGEVAGDPALSGVETRVTRRSPVAPPPADVAGTDVRQLLRTQRPATLPTPAVRSLAESVGPLTLSRATPNGLPRLPEIQGAIGGRPLQDVPEVYRSRLDPNRSSLAQRAGATAASEQAVERALAWLSRHQDADGRWDAGIARHADGTPVKGDDDYTVHCPPGEPCTGECLYWEADTALTGLALLAFLGSGYTHTDGKYADAVGRGLEFLRLIQKPDGDLRGDSRSVGMYCHSMATLALCEAYALTGDVQLRGSVERAVGFLSRSRARDGLSWRYLPGAERGDTSILGWVVMALKSAKVSGIPISASIQSGTLAWLDKVASGPERGLASYQPGQPATPTMTAEAWVCRQFLGVGGPGPISNEAASYLLENGPGKKGRDSYNLYYWYYGTLAMYQQGGEAWTRWNDRVRDQIVRRQQLEGHRAGSWDPDDSDYGARGGRIYCTAMATLTLEVYYRFLRLYEEPTSPPPLATPPAGRFTRTPSRDRS</sequence>
<keyword evidence="2" id="KW-0472">Membrane</keyword>
<keyword evidence="2" id="KW-0812">Transmembrane</keyword>
<feature type="region of interest" description="Disordered" evidence="1">
    <location>
        <begin position="204"/>
        <end position="238"/>
    </location>
</feature>
<gene>
    <name evidence="3" type="ORF">V5E97_10820</name>
</gene>
<feature type="compositionally biased region" description="Pro residues" evidence="1">
    <location>
        <begin position="148"/>
        <end position="160"/>
    </location>
</feature>
<evidence type="ECO:0008006" key="4">
    <source>
        <dbReference type="Google" id="ProtNLM"/>
    </source>
</evidence>
<keyword evidence="2" id="KW-1133">Transmembrane helix</keyword>
<dbReference type="SUPFAM" id="SSF48239">
    <property type="entry name" value="Terpenoid cyclases/Protein prenyltransferases"/>
    <property type="match status" value="1"/>
</dbReference>